<proteinExistence type="predicted"/>
<feature type="transmembrane region" description="Helical" evidence="7">
    <location>
        <begin position="58"/>
        <end position="77"/>
    </location>
</feature>
<evidence type="ECO:0000256" key="7">
    <source>
        <dbReference type="SAM" id="Phobius"/>
    </source>
</evidence>
<feature type="transmembrane region" description="Helical" evidence="7">
    <location>
        <begin position="171"/>
        <end position="197"/>
    </location>
</feature>
<evidence type="ECO:0000259" key="8">
    <source>
        <dbReference type="PROSITE" id="PS50850"/>
    </source>
</evidence>
<dbReference type="Proteomes" id="UP000308828">
    <property type="component" value="Unassembled WGS sequence"/>
</dbReference>
<feature type="transmembrane region" description="Helical" evidence="7">
    <location>
        <begin position="382"/>
        <end position="400"/>
    </location>
</feature>
<name>A0A4S8NRL3_9HYPH</name>
<dbReference type="InterPro" id="IPR036259">
    <property type="entry name" value="MFS_trans_sf"/>
</dbReference>
<keyword evidence="4 7" id="KW-0812">Transmembrane</keyword>
<evidence type="ECO:0000256" key="3">
    <source>
        <dbReference type="ARBA" id="ARBA00022475"/>
    </source>
</evidence>
<dbReference type="Pfam" id="PF05977">
    <property type="entry name" value="MFS_3"/>
    <property type="match status" value="1"/>
</dbReference>
<evidence type="ECO:0000256" key="4">
    <source>
        <dbReference type="ARBA" id="ARBA00022692"/>
    </source>
</evidence>
<evidence type="ECO:0000256" key="6">
    <source>
        <dbReference type="ARBA" id="ARBA00023136"/>
    </source>
</evidence>
<dbReference type="OrthoDB" id="9809918at2"/>
<keyword evidence="10" id="KW-1185">Reference proteome</keyword>
<dbReference type="PANTHER" id="PTHR23513:SF11">
    <property type="entry name" value="STAPHYLOFERRIN A TRANSPORTER"/>
    <property type="match status" value="1"/>
</dbReference>
<keyword evidence="2" id="KW-0813">Transport</keyword>
<comment type="subcellular location">
    <subcellularLocation>
        <location evidence="1">Cell membrane</location>
        <topology evidence="1">Multi-pass membrane protein</topology>
    </subcellularLocation>
</comment>
<keyword evidence="3" id="KW-1003">Cell membrane</keyword>
<protein>
    <submittedName>
        <fullName evidence="9">MFS transporter</fullName>
    </submittedName>
</protein>
<dbReference type="PANTHER" id="PTHR23513">
    <property type="entry name" value="INTEGRAL MEMBRANE EFFLUX PROTEIN-RELATED"/>
    <property type="match status" value="1"/>
</dbReference>
<dbReference type="InterPro" id="IPR010290">
    <property type="entry name" value="TM_effector"/>
</dbReference>
<evidence type="ECO:0000256" key="2">
    <source>
        <dbReference type="ARBA" id="ARBA00022448"/>
    </source>
</evidence>
<feature type="transmembrane region" description="Helical" evidence="7">
    <location>
        <begin position="26"/>
        <end position="46"/>
    </location>
</feature>
<keyword evidence="6 7" id="KW-0472">Membrane</keyword>
<dbReference type="GO" id="GO:0022857">
    <property type="term" value="F:transmembrane transporter activity"/>
    <property type="evidence" value="ECO:0007669"/>
    <property type="project" value="InterPro"/>
</dbReference>
<dbReference type="CDD" id="cd06173">
    <property type="entry name" value="MFS_MefA_like"/>
    <property type="match status" value="1"/>
</dbReference>
<dbReference type="EMBL" id="STGV01000012">
    <property type="protein sequence ID" value="THV19728.1"/>
    <property type="molecule type" value="Genomic_DNA"/>
</dbReference>
<dbReference type="AlphaFoldDB" id="A0A4S8NRL3"/>
<dbReference type="InterPro" id="IPR020846">
    <property type="entry name" value="MFS_dom"/>
</dbReference>
<accession>A0A4S8NRL3</accession>
<dbReference type="Gene3D" id="1.20.1250.20">
    <property type="entry name" value="MFS general substrate transporter like domains"/>
    <property type="match status" value="1"/>
</dbReference>
<feature type="domain" description="Major facilitator superfamily (MFS) profile" evidence="8">
    <location>
        <begin position="21"/>
        <end position="406"/>
    </location>
</feature>
<organism evidence="9 10">
    <name type="scientific">Peteryoungia ipomoeae</name>
    <dbReference type="NCBI Taxonomy" id="1210932"/>
    <lineage>
        <taxon>Bacteria</taxon>
        <taxon>Pseudomonadati</taxon>
        <taxon>Pseudomonadota</taxon>
        <taxon>Alphaproteobacteria</taxon>
        <taxon>Hyphomicrobiales</taxon>
        <taxon>Rhizobiaceae</taxon>
        <taxon>Peteryoungia</taxon>
    </lineage>
</organism>
<feature type="transmembrane region" description="Helical" evidence="7">
    <location>
        <begin position="318"/>
        <end position="342"/>
    </location>
</feature>
<evidence type="ECO:0000313" key="9">
    <source>
        <dbReference type="EMBL" id="THV19728.1"/>
    </source>
</evidence>
<dbReference type="GO" id="GO:0005886">
    <property type="term" value="C:plasma membrane"/>
    <property type="evidence" value="ECO:0007669"/>
    <property type="project" value="UniProtKB-SubCell"/>
</dbReference>
<evidence type="ECO:0000313" key="10">
    <source>
        <dbReference type="Proteomes" id="UP000308828"/>
    </source>
</evidence>
<feature type="transmembrane region" description="Helical" evidence="7">
    <location>
        <begin position="296"/>
        <end position="312"/>
    </location>
</feature>
<dbReference type="SUPFAM" id="SSF103473">
    <property type="entry name" value="MFS general substrate transporter"/>
    <property type="match status" value="1"/>
</dbReference>
<sequence>MSVSPLEETDTRLWAPLYNERFRSLWIANGISNLGTWMQGMGAAWLMVQLSSSSQMVALIQTAMTLPIFLLVVPAGILADRFDRRSYLLATHVAMAIAAFGLSIIIALEAATPSLLLLGTFLLGCGAAMTMPAWQAATSSLVEPTEIHSAAALNGMSFNFARTLGPALAGLVAQISAISLIFWMNAASYLALIFVFWRWRSTSANAITGPKAPRKSRSLGFGHILQHKRFIALLVRTFLIFFGASSMWSLLPAFAGLELHMNASSVGLLMGTIGAGAIVGGMLLPSLKARVGIDRLTRIAAALLGFALILAACNVNYFALWLAMVLTGMGWAFIVSGLNGTAQATFPVQIRGKAISVYLMAMYGGTTSGSWTWGLISTSYGVPYTFVAAATMLLICAWALKRLSIA</sequence>
<evidence type="ECO:0000256" key="5">
    <source>
        <dbReference type="ARBA" id="ARBA00022989"/>
    </source>
</evidence>
<dbReference type="PROSITE" id="PS50850">
    <property type="entry name" value="MFS"/>
    <property type="match status" value="1"/>
</dbReference>
<reference evidence="9 10" key="1">
    <citation type="submission" date="2019-04" db="EMBL/GenBank/DDBJ databases">
        <title>Genome sequence of strain shin9-1.</title>
        <authorList>
            <person name="Gao J."/>
            <person name="Sun J."/>
        </authorList>
    </citation>
    <scope>NUCLEOTIDE SEQUENCE [LARGE SCALE GENOMIC DNA]</scope>
    <source>
        <strain evidence="10">shin9-1</strain>
    </source>
</reference>
<evidence type="ECO:0000256" key="1">
    <source>
        <dbReference type="ARBA" id="ARBA00004651"/>
    </source>
</evidence>
<feature type="transmembrane region" description="Helical" evidence="7">
    <location>
        <begin position="354"/>
        <end position="376"/>
    </location>
</feature>
<feature type="transmembrane region" description="Helical" evidence="7">
    <location>
        <begin position="263"/>
        <end position="284"/>
    </location>
</feature>
<gene>
    <name evidence="9" type="ORF">FAA97_20715</name>
</gene>
<keyword evidence="5 7" id="KW-1133">Transmembrane helix</keyword>
<feature type="transmembrane region" description="Helical" evidence="7">
    <location>
        <begin position="230"/>
        <end position="251"/>
    </location>
</feature>
<feature type="transmembrane region" description="Helical" evidence="7">
    <location>
        <begin position="89"/>
        <end position="108"/>
    </location>
</feature>
<dbReference type="RefSeq" id="WP_136600476.1">
    <property type="nucleotide sequence ID" value="NZ_STGV01000012.1"/>
</dbReference>
<comment type="caution">
    <text evidence="9">The sequence shown here is derived from an EMBL/GenBank/DDBJ whole genome shotgun (WGS) entry which is preliminary data.</text>
</comment>